<dbReference type="PANTHER" id="PTHR30429:SF3">
    <property type="entry name" value="LIPOPROTEIN"/>
    <property type="match status" value="1"/>
</dbReference>
<dbReference type="EMBL" id="VUMG01000003">
    <property type="protein sequence ID" value="MSS46014.1"/>
    <property type="molecule type" value="Genomic_DNA"/>
</dbReference>
<evidence type="ECO:0000256" key="4">
    <source>
        <dbReference type="ARBA" id="ARBA00023136"/>
    </source>
</evidence>
<evidence type="ECO:0000256" key="7">
    <source>
        <dbReference type="SAM" id="Phobius"/>
    </source>
</evidence>
<feature type="transmembrane region" description="Helical" evidence="7">
    <location>
        <begin position="24"/>
        <end position="44"/>
    </location>
</feature>
<dbReference type="InterPro" id="IPR004872">
    <property type="entry name" value="Lipoprotein_NlpA"/>
</dbReference>
<proteinExistence type="inferred from homology"/>
<keyword evidence="7" id="KW-0812">Transmembrane</keyword>
<dbReference type="GO" id="GO:0016020">
    <property type="term" value="C:membrane"/>
    <property type="evidence" value="ECO:0007669"/>
    <property type="project" value="UniProtKB-SubCell"/>
</dbReference>
<dbReference type="Gene3D" id="3.40.190.10">
    <property type="entry name" value="Periplasmic binding protein-like II"/>
    <property type="match status" value="2"/>
</dbReference>
<accession>A0A7K0J7S5</accession>
<dbReference type="Pfam" id="PF03180">
    <property type="entry name" value="Lipoprotein_9"/>
    <property type="match status" value="1"/>
</dbReference>
<evidence type="ECO:0000256" key="2">
    <source>
        <dbReference type="ARBA" id="ARBA00008973"/>
    </source>
</evidence>
<dbReference type="PANTHER" id="PTHR30429">
    <property type="entry name" value="D-METHIONINE-BINDING LIPOPROTEIN METQ"/>
    <property type="match status" value="1"/>
</dbReference>
<evidence type="ECO:0000256" key="5">
    <source>
        <dbReference type="ARBA" id="ARBA00023139"/>
    </source>
</evidence>
<keyword evidence="5" id="KW-0564">Palmitate</keyword>
<reference evidence="8 9" key="1">
    <citation type="submission" date="2019-08" db="EMBL/GenBank/DDBJ databases">
        <title>In-depth cultivation of the pig gut microbiome towards novel bacterial diversity and tailored functional studies.</title>
        <authorList>
            <person name="Wylensek D."/>
            <person name="Hitch T.C.A."/>
            <person name="Clavel T."/>
        </authorList>
    </citation>
    <scope>NUCLEOTIDE SEQUENCE [LARGE SCALE GENOMIC DNA]</scope>
    <source>
        <strain evidence="8 9">WCA-380-WT-3A</strain>
    </source>
</reference>
<evidence type="ECO:0000256" key="1">
    <source>
        <dbReference type="ARBA" id="ARBA00004635"/>
    </source>
</evidence>
<protein>
    <submittedName>
        <fullName evidence="8">Methionine ABC transporter substrate-binding protein</fullName>
    </submittedName>
</protein>
<keyword evidence="4 7" id="KW-0472">Membrane</keyword>
<dbReference type="Proteomes" id="UP000466104">
    <property type="component" value="Unassembled WGS sequence"/>
</dbReference>
<evidence type="ECO:0000313" key="8">
    <source>
        <dbReference type="EMBL" id="MSS46014.1"/>
    </source>
</evidence>
<evidence type="ECO:0000256" key="3">
    <source>
        <dbReference type="ARBA" id="ARBA00022729"/>
    </source>
</evidence>
<organism evidence="8 9">
    <name type="scientific">Cutibacterium porci</name>
    <dbReference type="NCBI Taxonomy" id="2605781"/>
    <lineage>
        <taxon>Bacteria</taxon>
        <taxon>Bacillati</taxon>
        <taxon>Actinomycetota</taxon>
        <taxon>Actinomycetes</taxon>
        <taxon>Propionibacteriales</taxon>
        <taxon>Propionibacteriaceae</taxon>
        <taxon>Cutibacterium</taxon>
    </lineage>
</organism>
<dbReference type="SUPFAM" id="SSF53850">
    <property type="entry name" value="Periplasmic binding protein-like II"/>
    <property type="match status" value="1"/>
</dbReference>
<keyword evidence="9" id="KW-1185">Reference proteome</keyword>
<evidence type="ECO:0000313" key="9">
    <source>
        <dbReference type="Proteomes" id="UP000466104"/>
    </source>
</evidence>
<comment type="subcellular location">
    <subcellularLocation>
        <location evidence="1">Membrane</location>
        <topology evidence="1">Lipid-anchor</topology>
    </subcellularLocation>
</comment>
<evidence type="ECO:0000256" key="6">
    <source>
        <dbReference type="ARBA" id="ARBA00023288"/>
    </source>
</evidence>
<comment type="caution">
    <text evidence="8">The sequence shown here is derived from an EMBL/GenBank/DDBJ whole genome shotgun (WGS) entry which is preliminary data.</text>
</comment>
<gene>
    <name evidence="8" type="ORF">FYJ43_08175</name>
</gene>
<sequence length="319" mass="33246">MSTSASSASTPQALPEKPGGRHTGLIIAAVIVILAIIAGIIIAVTRTKGDDSASGTTTVKIGTTEAANDYWNVVKSKAAAEGITIDLVSFNDYTQPNVALSQGQTDLNVFQHLLFLADYDVKNHDTITPLAATYIVPLNVYSKKYQKLSQLPAGATIAIPNDATNQGRALLVLQKAGLLKLRGDGSALSTPADVVANQSKVKVKAIDAAQTAASLDGVDAAVVNNNFAADAGLDRNKAIYNDDATGASADPYINVIAVKSADKNNPTYQKVAKLWSDPEVKEAIVKQSGGTAKTVSGRSQADLEKILNGLTATIKKSNS</sequence>
<keyword evidence="7" id="KW-1133">Transmembrane helix</keyword>
<keyword evidence="6" id="KW-0449">Lipoprotein</keyword>
<keyword evidence="3" id="KW-0732">Signal</keyword>
<comment type="similarity">
    <text evidence="2">Belongs to the NlpA lipoprotein family.</text>
</comment>
<dbReference type="AlphaFoldDB" id="A0A7K0J7S5"/>
<name>A0A7K0J7S5_9ACTN</name>
<dbReference type="RefSeq" id="WP_154563790.1">
    <property type="nucleotide sequence ID" value="NZ_VUMG01000003.1"/>
</dbReference>
<dbReference type="PIRSF" id="PIRSF002854">
    <property type="entry name" value="MetQ"/>
    <property type="match status" value="1"/>
</dbReference>